<evidence type="ECO:0000256" key="1">
    <source>
        <dbReference type="SAM" id="Phobius"/>
    </source>
</evidence>
<reference evidence="3" key="2">
    <citation type="submission" date="2023-11" db="UniProtKB">
        <authorList>
            <consortium name="WormBaseParasite"/>
        </authorList>
    </citation>
    <scope>IDENTIFICATION</scope>
</reference>
<dbReference type="WBParaSite" id="SRDH1_61970.1">
    <property type="protein sequence ID" value="SRDH1_61970.1"/>
    <property type="gene ID" value="SRDH1_61970"/>
</dbReference>
<dbReference type="AlphaFoldDB" id="A0AA85FQL5"/>
<proteinExistence type="predicted"/>
<evidence type="ECO:0000313" key="2">
    <source>
        <dbReference type="Proteomes" id="UP000050792"/>
    </source>
</evidence>
<accession>A0AA85FQL5</accession>
<sequence>MTQKLIKVRYRFRSSKIIVYTVQDLVHVATTATFEFSFPCNCFVFFSDLPYSSTRFVYACHFFFTYISAIVVPLNCRSFTYVGKRCSKCNWCSYNPICNKDHNLP</sequence>
<dbReference type="Proteomes" id="UP000050792">
    <property type="component" value="Unassembled WGS sequence"/>
</dbReference>
<keyword evidence="1" id="KW-1133">Transmembrane helix</keyword>
<keyword evidence="1" id="KW-0472">Membrane</keyword>
<evidence type="ECO:0000313" key="3">
    <source>
        <dbReference type="WBParaSite" id="SRDH1_61970.1"/>
    </source>
</evidence>
<feature type="transmembrane region" description="Helical" evidence="1">
    <location>
        <begin position="56"/>
        <end position="76"/>
    </location>
</feature>
<keyword evidence="1" id="KW-0812">Transmembrane</keyword>
<keyword evidence="2" id="KW-1185">Reference proteome</keyword>
<reference evidence="2" key="1">
    <citation type="submission" date="2022-06" db="EMBL/GenBank/DDBJ databases">
        <authorList>
            <person name="Berger JAMES D."/>
            <person name="Berger JAMES D."/>
        </authorList>
    </citation>
    <scope>NUCLEOTIDE SEQUENCE [LARGE SCALE GENOMIC DNA]</scope>
</reference>
<protein>
    <submittedName>
        <fullName evidence="3">Uncharacterized protein</fullName>
    </submittedName>
</protein>
<organism evidence="2 3">
    <name type="scientific">Schistosoma rodhaini</name>
    <dbReference type="NCBI Taxonomy" id="6188"/>
    <lineage>
        <taxon>Eukaryota</taxon>
        <taxon>Metazoa</taxon>
        <taxon>Spiralia</taxon>
        <taxon>Lophotrochozoa</taxon>
        <taxon>Platyhelminthes</taxon>
        <taxon>Trematoda</taxon>
        <taxon>Digenea</taxon>
        <taxon>Strigeidida</taxon>
        <taxon>Schistosomatoidea</taxon>
        <taxon>Schistosomatidae</taxon>
        <taxon>Schistosoma</taxon>
    </lineage>
</organism>
<name>A0AA85FQL5_9TREM</name>